<dbReference type="AlphaFoldDB" id="A0A2S2DMF9"/>
<dbReference type="EMBL" id="CP029343">
    <property type="protein sequence ID" value="AWL06036.1"/>
    <property type="molecule type" value="Genomic_DNA"/>
</dbReference>
<dbReference type="GO" id="GO:0000150">
    <property type="term" value="F:DNA strand exchange activity"/>
    <property type="evidence" value="ECO:0007669"/>
    <property type="project" value="InterPro"/>
</dbReference>
<dbReference type="RefSeq" id="WP_109346362.1">
    <property type="nucleotide sequence ID" value="NZ_CP029343.1"/>
</dbReference>
<dbReference type="GO" id="GO:0003677">
    <property type="term" value="F:DNA binding"/>
    <property type="evidence" value="ECO:0007669"/>
    <property type="project" value="InterPro"/>
</dbReference>
<gene>
    <name evidence="2" type="ORF">DIR46_17415</name>
</gene>
<name>A0A2S2DMF9_9BURK</name>
<dbReference type="InterPro" id="IPR011109">
    <property type="entry name" value="DNA_bind_recombinase_dom"/>
</dbReference>
<reference evidence="2 3" key="1">
    <citation type="submission" date="2018-05" db="EMBL/GenBank/DDBJ databases">
        <title>Complete genome sequence of Massilia oculi sp. nov. CCUG 43427T (=DSM 26321T), the type strain of M. oculi, and comparison with genome sequences of other Massilia strains.</title>
        <authorList>
            <person name="Zhu B."/>
        </authorList>
    </citation>
    <scope>NUCLEOTIDE SEQUENCE [LARGE SCALE GENOMIC DNA]</scope>
    <source>
        <strain evidence="2 3">CCUG 43427</strain>
    </source>
</reference>
<sequence length="53" mass="5884">MEFANKMMGHFENLREGVSLNAIVAHLNQMGVPTIRGGKWTAKAVSRVQEWAA</sequence>
<dbReference type="Pfam" id="PF07508">
    <property type="entry name" value="Recombinase"/>
    <property type="match status" value="1"/>
</dbReference>
<dbReference type="KEGG" id="mtim:DIR46_17415"/>
<proteinExistence type="predicted"/>
<feature type="domain" description="Recombinase" evidence="1">
    <location>
        <begin position="11"/>
        <end position="48"/>
    </location>
</feature>
<evidence type="ECO:0000313" key="2">
    <source>
        <dbReference type="EMBL" id="AWL06036.1"/>
    </source>
</evidence>
<keyword evidence="3" id="KW-1185">Reference proteome</keyword>
<dbReference type="Proteomes" id="UP000245820">
    <property type="component" value="Chromosome"/>
</dbReference>
<evidence type="ECO:0000259" key="1">
    <source>
        <dbReference type="Pfam" id="PF07508"/>
    </source>
</evidence>
<organism evidence="2 3">
    <name type="scientific">Massilia oculi</name>
    <dbReference type="NCBI Taxonomy" id="945844"/>
    <lineage>
        <taxon>Bacteria</taxon>
        <taxon>Pseudomonadati</taxon>
        <taxon>Pseudomonadota</taxon>
        <taxon>Betaproteobacteria</taxon>
        <taxon>Burkholderiales</taxon>
        <taxon>Oxalobacteraceae</taxon>
        <taxon>Telluria group</taxon>
        <taxon>Massilia</taxon>
    </lineage>
</organism>
<accession>A0A2S2DMF9</accession>
<dbReference type="OrthoDB" id="8000269at2"/>
<protein>
    <recommendedName>
        <fullName evidence="1">Recombinase domain-containing protein</fullName>
    </recommendedName>
</protein>
<evidence type="ECO:0000313" key="3">
    <source>
        <dbReference type="Proteomes" id="UP000245820"/>
    </source>
</evidence>